<evidence type="ECO:0000313" key="1">
    <source>
        <dbReference type="EMBL" id="MEJ8305860.1"/>
    </source>
</evidence>
<sequence length="323" mass="34399">MTVGLALLLLAFAASISFGAADMSLSLAWGSIFHFNPALEEHQIIRTFRLPRTVADLMVGCGLAVCGAVMQGTTRNPLADSGLLGISAGSTFAIALCMSFLPQRTYTETILYSCLGAALATGLTYYLAAIGKRGMTPQKLVLAGISISMLFSSFSTYLAIRFNIGQSLDFWTAGGTATVTWQQLAYTAPLFLVGLLWSIAISPSITILSFGEELAGGLGLNAGRVIGSATVVVLVLTGLATVIVGPISFVGLVVPHIVRYLVGVDYRFIIPASMMYGGIFLVAADLLGRMINRPYETPLGIIFALVGVPYFLYLVRKQRREFA</sequence>
<name>A0ACC6PG42_9BACL</name>
<dbReference type="Proteomes" id="UP001380953">
    <property type="component" value="Unassembled WGS sequence"/>
</dbReference>
<keyword evidence="2" id="KW-1185">Reference proteome</keyword>
<protein>
    <submittedName>
        <fullName evidence="1">Iron ABC transporter permease</fullName>
    </submittedName>
</protein>
<accession>A0ACC6PG42</accession>
<organism evidence="1 2">
    <name type="scientific">Saccharibacillus sacchari</name>
    <dbReference type="NCBI Taxonomy" id="456493"/>
    <lineage>
        <taxon>Bacteria</taxon>
        <taxon>Bacillati</taxon>
        <taxon>Bacillota</taxon>
        <taxon>Bacilli</taxon>
        <taxon>Bacillales</taxon>
        <taxon>Paenibacillaceae</taxon>
        <taxon>Saccharibacillus</taxon>
    </lineage>
</organism>
<evidence type="ECO:0000313" key="2">
    <source>
        <dbReference type="Proteomes" id="UP001380953"/>
    </source>
</evidence>
<gene>
    <name evidence="1" type="ORF">WKI47_18270</name>
</gene>
<reference evidence="1" key="1">
    <citation type="submission" date="2024-03" db="EMBL/GenBank/DDBJ databases">
        <title>Whole genome sequecning of epiphytes from Marcgravia umbellata leaves.</title>
        <authorList>
            <person name="Kumar G."/>
            <person name="Savka M.A."/>
        </authorList>
    </citation>
    <scope>NUCLEOTIDE SEQUENCE</scope>
    <source>
        <strain evidence="1">RIT_BL5</strain>
    </source>
</reference>
<comment type="caution">
    <text evidence="1">The sequence shown here is derived from an EMBL/GenBank/DDBJ whole genome shotgun (WGS) entry which is preliminary data.</text>
</comment>
<proteinExistence type="predicted"/>
<dbReference type="EMBL" id="JBBKAR010000046">
    <property type="protein sequence ID" value="MEJ8305860.1"/>
    <property type="molecule type" value="Genomic_DNA"/>
</dbReference>